<reference evidence="4" key="1">
    <citation type="submission" date="2013-12" db="EMBL/GenBank/DDBJ databases">
        <title>The Genome Sequence of Aphanomyces invadans NJM9701.</title>
        <authorList>
            <consortium name="The Broad Institute Genomics Platform"/>
            <person name="Russ C."/>
            <person name="Tyler B."/>
            <person name="van West P."/>
            <person name="Dieguez-Uribeondo J."/>
            <person name="Young S.K."/>
            <person name="Zeng Q."/>
            <person name="Gargeya S."/>
            <person name="Fitzgerald M."/>
            <person name="Abouelleil A."/>
            <person name="Alvarado L."/>
            <person name="Chapman S.B."/>
            <person name="Gainer-Dewar J."/>
            <person name="Goldberg J."/>
            <person name="Griggs A."/>
            <person name="Gujja S."/>
            <person name="Hansen M."/>
            <person name="Howarth C."/>
            <person name="Imamovic A."/>
            <person name="Ireland A."/>
            <person name="Larimer J."/>
            <person name="McCowan C."/>
            <person name="Murphy C."/>
            <person name="Pearson M."/>
            <person name="Poon T.W."/>
            <person name="Priest M."/>
            <person name="Roberts A."/>
            <person name="Saif S."/>
            <person name="Shea T."/>
            <person name="Sykes S."/>
            <person name="Wortman J."/>
            <person name="Nusbaum C."/>
            <person name="Birren B."/>
        </authorList>
    </citation>
    <scope>NUCLEOTIDE SEQUENCE [LARGE SCALE GENOMIC DNA]</scope>
    <source>
        <strain evidence="4">NJM9701</strain>
    </source>
</reference>
<feature type="transmembrane region" description="Helical" evidence="2">
    <location>
        <begin position="59"/>
        <end position="80"/>
    </location>
</feature>
<name>A0A024TPR4_9STRA</name>
<dbReference type="EMBL" id="KI913978">
    <property type="protein sequence ID" value="ETV96140.1"/>
    <property type="molecule type" value="Genomic_DNA"/>
</dbReference>
<sequence length="322" mass="34140">MQRMRRSLVAMLASIAHGARMLSTETNGSTAFIWAPSSPMPSAAPPLQPTKADASPVPWAAIVVGIVPALLLCAVLAMLYRRHTHVALQRSSTPSIGDQARSSVKVPAPSPSWEGSSGMPIYERNHGVPSSDHLPCPTMALPSSANAPLRRLSSSSLRASMEHNGGAVQHPRRLSNPSSSSLTQQARQVSSDASMAHPPQASAEVRMQKAGLRNCSTASMSFETHASSAADHIEPNPPFLSQFVIHPATTPWQPTQARHLDTCTHGSDMSDTFMYATGSSTTAEYGYEASVHAASAPIIGQTIPTQLPCEDMTPGMQMSGSR</sequence>
<keyword evidence="2" id="KW-1133">Transmembrane helix</keyword>
<organism evidence="4">
    <name type="scientific">Aphanomyces invadans</name>
    <dbReference type="NCBI Taxonomy" id="157072"/>
    <lineage>
        <taxon>Eukaryota</taxon>
        <taxon>Sar</taxon>
        <taxon>Stramenopiles</taxon>
        <taxon>Oomycota</taxon>
        <taxon>Saprolegniomycetes</taxon>
        <taxon>Saprolegniales</taxon>
        <taxon>Verrucalvaceae</taxon>
        <taxon>Aphanomyces</taxon>
    </lineage>
</organism>
<feature type="signal peptide" evidence="3">
    <location>
        <begin position="1"/>
        <end position="18"/>
    </location>
</feature>
<evidence type="ECO:0000256" key="1">
    <source>
        <dbReference type="SAM" id="MobiDB-lite"/>
    </source>
</evidence>
<feature type="chain" id="PRO_5001534525" evidence="3">
    <location>
        <begin position="19"/>
        <end position="322"/>
    </location>
</feature>
<dbReference type="RefSeq" id="XP_008875451.1">
    <property type="nucleotide sequence ID" value="XM_008877229.1"/>
</dbReference>
<dbReference type="AlphaFoldDB" id="A0A024TPR4"/>
<protein>
    <submittedName>
        <fullName evidence="4">Uncharacterized protein</fullName>
    </submittedName>
</protein>
<dbReference type="GeneID" id="20087822"/>
<feature type="compositionally biased region" description="Low complexity" evidence="1">
    <location>
        <begin position="143"/>
        <end position="159"/>
    </location>
</feature>
<evidence type="ECO:0000256" key="3">
    <source>
        <dbReference type="SAM" id="SignalP"/>
    </source>
</evidence>
<keyword evidence="3" id="KW-0732">Signal</keyword>
<gene>
    <name evidence="4" type="ORF">H310_10772</name>
</gene>
<proteinExistence type="predicted"/>
<feature type="compositionally biased region" description="Polar residues" evidence="1">
    <location>
        <begin position="90"/>
        <end position="102"/>
    </location>
</feature>
<dbReference type="VEuPathDB" id="FungiDB:H310_10772"/>
<evidence type="ECO:0000313" key="4">
    <source>
        <dbReference type="EMBL" id="ETV96140.1"/>
    </source>
</evidence>
<dbReference type="OrthoDB" id="10662945at2759"/>
<accession>A0A024TPR4</accession>
<feature type="compositionally biased region" description="Polar residues" evidence="1">
    <location>
        <begin position="183"/>
        <end position="193"/>
    </location>
</feature>
<evidence type="ECO:0000256" key="2">
    <source>
        <dbReference type="SAM" id="Phobius"/>
    </source>
</evidence>
<keyword evidence="2" id="KW-0812">Transmembrane</keyword>
<feature type="region of interest" description="Disordered" evidence="1">
    <location>
        <begin position="90"/>
        <end position="208"/>
    </location>
</feature>
<keyword evidence="2" id="KW-0472">Membrane</keyword>